<dbReference type="Proteomes" id="UP000019678">
    <property type="component" value="Unassembled WGS sequence"/>
</dbReference>
<dbReference type="InterPro" id="IPR036909">
    <property type="entry name" value="Cyt_c-like_dom_sf"/>
</dbReference>
<keyword evidence="4" id="KW-0732">Signal</keyword>
<dbReference type="EMBL" id="ASRX01000100">
    <property type="protein sequence ID" value="EYF00731.1"/>
    <property type="molecule type" value="Genomic_DNA"/>
</dbReference>
<keyword evidence="7 9" id="KW-0408">Iron</keyword>
<dbReference type="NCBIfam" id="TIGR04039">
    <property type="entry name" value="MXAN_0977_Heme2"/>
    <property type="match status" value="1"/>
</dbReference>
<dbReference type="InterPro" id="IPR051395">
    <property type="entry name" value="Cytochrome_c_Peroxidase/MauG"/>
</dbReference>
<dbReference type="GO" id="GO:0009055">
    <property type="term" value="F:electron transfer activity"/>
    <property type="evidence" value="ECO:0007669"/>
    <property type="project" value="InterPro"/>
</dbReference>
<dbReference type="Pfam" id="PF03150">
    <property type="entry name" value="CCP_MauG"/>
    <property type="match status" value="1"/>
</dbReference>
<keyword evidence="2 8" id="KW-0349">Heme</keyword>
<evidence type="ECO:0000256" key="3">
    <source>
        <dbReference type="ARBA" id="ARBA00022723"/>
    </source>
</evidence>
<evidence type="ECO:0000259" key="11">
    <source>
        <dbReference type="PROSITE" id="PS51007"/>
    </source>
</evidence>
<comment type="subcellular location">
    <subcellularLocation>
        <location evidence="1">Periplasm</location>
    </subcellularLocation>
</comment>
<keyword evidence="13" id="KW-1185">Reference proteome</keyword>
<comment type="cofactor">
    <cofactor evidence="8">
        <name>heme</name>
        <dbReference type="ChEBI" id="CHEBI:30413"/>
    </cofactor>
    <text evidence="8">Binds 2 heme groups.</text>
</comment>
<evidence type="ECO:0000256" key="10">
    <source>
        <dbReference type="SAM" id="MobiDB-lite"/>
    </source>
</evidence>
<evidence type="ECO:0000256" key="4">
    <source>
        <dbReference type="ARBA" id="ARBA00022729"/>
    </source>
</evidence>
<accession>A0A017SWN4</accession>
<organism evidence="12 13">
    <name type="scientific">Chondromyces apiculatus DSM 436</name>
    <dbReference type="NCBI Taxonomy" id="1192034"/>
    <lineage>
        <taxon>Bacteria</taxon>
        <taxon>Pseudomonadati</taxon>
        <taxon>Myxococcota</taxon>
        <taxon>Polyangia</taxon>
        <taxon>Polyangiales</taxon>
        <taxon>Polyangiaceae</taxon>
        <taxon>Chondromyces</taxon>
    </lineage>
</organism>
<dbReference type="GO" id="GO:0004130">
    <property type="term" value="F:cytochrome-c peroxidase activity"/>
    <property type="evidence" value="ECO:0007669"/>
    <property type="project" value="TreeGrafter"/>
</dbReference>
<feature type="binding site" description="covalent" evidence="8">
    <location>
        <position position="111"/>
    </location>
    <ligand>
        <name>heme c</name>
        <dbReference type="ChEBI" id="CHEBI:61717"/>
        <label>1</label>
    </ligand>
</feature>
<dbReference type="InterPro" id="IPR009056">
    <property type="entry name" value="Cyt_c-like_dom"/>
</dbReference>
<dbReference type="OrthoDB" id="9805202at2"/>
<evidence type="ECO:0000313" key="13">
    <source>
        <dbReference type="Proteomes" id="UP000019678"/>
    </source>
</evidence>
<dbReference type="InterPro" id="IPR026259">
    <property type="entry name" value="MauG/Cytc_peroxidase"/>
</dbReference>
<dbReference type="GO" id="GO:0046872">
    <property type="term" value="F:metal ion binding"/>
    <property type="evidence" value="ECO:0007669"/>
    <property type="project" value="UniProtKB-KW"/>
</dbReference>
<feature type="binding site" description="covalent" evidence="8">
    <location>
        <position position="108"/>
    </location>
    <ligand>
        <name>heme c</name>
        <dbReference type="ChEBI" id="CHEBI:61717"/>
        <label>1</label>
    </ligand>
</feature>
<evidence type="ECO:0000256" key="2">
    <source>
        <dbReference type="ARBA" id="ARBA00022617"/>
    </source>
</evidence>
<evidence type="ECO:0000313" key="12">
    <source>
        <dbReference type="EMBL" id="EYF00731.1"/>
    </source>
</evidence>
<dbReference type="GO" id="GO:0020037">
    <property type="term" value="F:heme binding"/>
    <property type="evidence" value="ECO:0007669"/>
    <property type="project" value="InterPro"/>
</dbReference>
<reference evidence="12 13" key="1">
    <citation type="submission" date="2013-05" db="EMBL/GenBank/DDBJ databases">
        <title>Genome assembly of Chondromyces apiculatus DSM 436.</title>
        <authorList>
            <person name="Sharma G."/>
            <person name="Khatri I."/>
            <person name="Kaur C."/>
            <person name="Mayilraj S."/>
            <person name="Subramanian S."/>
        </authorList>
    </citation>
    <scope>NUCLEOTIDE SEQUENCE [LARGE SCALE GENOMIC DNA]</scope>
    <source>
        <strain evidence="12 13">DSM 436</strain>
    </source>
</reference>
<evidence type="ECO:0000256" key="6">
    <source>
        <dbReference type="ARBA" id="ARBA00023002"/>
    </source>
</evidence>
<dbReference type="InterPro" id="IPR023929">
    <property type="entry name" value="MbnH-like"/>
</dbReference>
<keyword evidence="3 9" id="KW-0479">Metal-binding</keyword>
<dbReference type="PANTHER" id="PTHR30600">
    <property type="entry name" value="CYTOCHROME C PEROXIDASE-RELATED"/>
    <property type="match status" value="1"/>
</dbReference>
<dbReference type="AlphaFoldDB" id="A0A017SWN4"/>
<evidence type="ECO:0000256" key="8">
    <source>
        <dbReference type="PIRSR" id="PIRSR000294-1"/>
    </source>
</evidence>
<dbReference type="PANTHER" id="PTHR30600:SF14">
    <property type="entry name" value="CYTOCHROME C PEROXIDASE"/>
    <property type="match status" value="1"/>
</dbReference>
<dbReference type="GO" id="GO:0042597">
    <property type="term" value="C:periplasmic space"/>
    <property type="evidence" value="ECO:0007669"/>
    <property type="project" value="UniProtKB-SubCell"/>
</dbReference>
<dbReference type="STRING" id="1192034.CAP_0299"/>
<evidence type="ECO:0000256" key="5">
    <source>
        <dbReference type="ARBA" id="ARBA00022764"/>
    </source>
</evidence>
<dbReference type="InterPro" id="IPR004852">
    <property type="entry name" value="Di-haem_cyt_c_peroxidsae"/>
</dbReference>
<keyword evidence="5" id="KW-0574">Periplasm</keyword>
<protein>
    <submittedName>
        <fullName evidence="12">Methylamine utilization protein mauG</fullName>
    </submittedName>
</protein>
<dbReference type="RefSeq" id="WP_044250611.1">
    <property type="nucleotide sequence ID" value="NZ_ASRX01000100.1"/>
</dbReference>
<proteinExistence type="predicted"/>
<feature type="region of interest" description="Disordered" evidence="10">
    <location>
        <begin position="25"/>
        <end position="83"/>
    </location>
</feature>
<gene>
    <name evidence="12" type="ORF">CAP_0299</name>
</gene>
<evidence type="ECO:0000256" key="9">
    <source>
        <dbReference type="PIRSR" id="PIRSR000294-2"/>
    </source>
</evidence>
<comment type="PTM">
    <text evidence="8">Binds 2 heme groups per subunit.</text>
</comment>
<feature type="binding site" description="axial binding residue" evidence="9">
    <location>
        <position position="269"/>
    </location>
    <ligand>
        <name>heme c</name>
        <dbReference type="ChEBI" id="CHEBI:61717"/>
        <label>2</label>
    </ligand>
    <ligandPart>
        <name>Fe</name>
        <dbReference type="ChEBI" id="CHEBI:18248"/>
    </ligandPart>
</feature>
<dbReference type="eggNOG" id="COG1858">
    <property type="taxonomic scope" value="Bacteria"/>
</dbReference>
<feature type="compositionally biased region" description="Gly residues" evidence="10">
    <location>
        <begin position="34"/>
        <end position="58"/>
    </location>
</feature>
<dbReference type="PIRSF" id="PIRSF000294">
    <property type="entry name" value="Cytochrome-c_peroxidase"/>
    <property type="match status" value="1"/>
</dbReference>
<evidence type="ECO:0000256" key="7">
    <source>
        <dbReference type="ARBA" id="ARBA00023004"/>
    </source>
</evidence>
<sequence length="419" mass="44447">MTLRVPSAALVLSLGWATVVGCSGGDDGNTPTSGEGGSGAHNPTGGDGGQGGQGGQGGDDAQPFDWGLPPGFPRPKVPTDNPMSTVKVELGRRLFYDQRLSGTGDFSCASCHRQELAFTDGLALSVGSTGEVHPRGSMSLANTGFISALTWANPLLDTLEEQALVPMFGEEPVELGLAGKEVELLERLAADPLYQELFPAAFPDDSDDDGPLTLKNITRAIAAFQRTILSYRSPFDRYTYGGDPTAMTPSALRGRDLFFSEQMECFHCHGGFNFSDSVTHDGSTFTEVMFHNTGLYNIGGTGAYPEGNTGLREITGLAADMGRFRAPTLRNIAVTAPYMHDGSVATLDDALDHYGSGGRTIPDGPHAGVGSDSPFKSELLLGFTLTPAERDDVKAFLESLTDDKLLTDPRLSDPWTETP</sequence>
<feature type="binding site" description="covalent" evidence="8">
    <location>
        <position position="265"/>
    </location>
    <ligand>
        <name>heme c</name>
        <dbReference type="ChEBI" id="CHEBI:61717"/>
        <label>2</label>
    </ligand>
</feature>
<comment type="caution">
    <text evidence="12">The sequence shown here is derived from an EMBL/GenBank/DDBJ whole genome shotgun (WGS) entry which is preliminary data.</text>
</comment>
<dbReference type="PROSITE" id="PS51007">
    <property type="entry name" value="CYTC"/>
    <property type="match status" value="1"/>
</dbReference>
<dbReference type="Gene3D" id="1.10.760.10">
    <property type="entry name" value="Cytochrome c-like domain"/>
    <property type="match status" value="2"/>
</dbReference>
<feature type="binding site" description="covalent" evidence="8">
    <location>
        <position position="268"/>
    </location>
    <ligand>
        <name>heme c</name>
        <dbReference type="ChEBI" id="CHEBI:61717"/>
        <label>2</label>
    </ligand>
</feature>
<dbReference type="SUPFAM" id="SSF46626">
    <property type="entry name" value="Cytochrome c"/>
    <property type="match status" value="2"/>
</dbReference>
<dbReference type="PROSITE" id="PS51257">
    <property type="entry name" value="PROKAR_LIPOPROTEIN"/>
    <property type="match status" value="1"/>
</dbReference>
<name>A0A017SWN4_9BACT</name>
<keyword evidence="6" id="KW-0560">Oxidoreductase</keyword>
<feature type="binding site" description="axial binding residue" evidence="9">
    <location>
        <position position="112"/>
    </location>
    <ligand>
        <name>heme c</name>
        <dbReference type="ChEBI" id="CHEBI:61717"/>
        <label>1</label>
    </ligand>
    <ligandPart>
        <name>Fe</name>
        <dbReference type="ChEBI" id="CHEBI:18248"/>
    </ligandPart>
</feature>
<feature type="domain" description="Cytochrome c" evidence="11">
    <location>
        <begin position="249"/>
        <end position="401"/>
    </location>
</feature>
<evidence type="ECO:0000256" key="1">
    <source>
        <dbReference type="ARBA" id="ARBA00004418"/>
    </source>
</evidence>